<dbReference type="Proteomes" id="UP001163321">
    <property type="component" value="Chromosome 13"/>
</dbReference>
<dbReference type="EMBL" id="CM047592">
    <property type="protein sequence ID" value="KAI9917623.1"/>
    <property type="molecule type" value="Genomic_DNA"/>
</dbReference>
<proteinExistence type="predicted"/>
<evidence type="ECO:0000313" key="2">
    <source>
        <dbReference type="Proteomes" id="UP001163321"/>
    </source>
</evidence>
<sequence>MQHVAVQTKSNIMPRQIIASLWESGADCAINQDVYSASKRIRRADMGVSTSIEALLDRLQVSGYLHCADFSEERRV</sequence>
<organism evidence="1 2">
    <name type="scientific">Peronosclerospora sorghi</name>
    <dbReference type="NCBI Taxonomy" id="230839"/>
    <lineage>
        <taxon>Eukaryota</taxon>
        <taxon>Sar</taxon>
        <taxon>Stramenopiles</taxon>
        <taxon>Oomycota</taxon>
        <taxon>Peronosporomycetes</taxon>
        <taxon>Peronosporales</taxon>
        <taxon>Peronosporaceae</taxon>
        <taxon>Peronosclerospora</taxon>
    </lineage>
</organism>
<accession>A0ACC0WHR6</accession>
<evidence type="ECO:0000313" key="1">
    <source>
        <dbReference type="EMBL" id="KAI9917623.1"/>
    </source>
</evidence>
<gene>
    <name evidence="1" type="ORF">PsorP6_012934</name>
</gene>
<reference evidence="1 2" key="1">
    <citation type="journal article" date="2022" name="bioRxiv">
        <title>The genome of the oomycete Peronosclerospora sorghi, a cosmopolitan pathogen of maize and sorghum, is inflated with dispersed pseudogenes.</title>
        <authorList>
            <person name="Fletcher K."/>
            <person name="Martin F."/>
            <person name="Isakeit T."/>
            <person name="Cavanaugh K."/>
            <person name="Magill C."/>
            <person name="Michelmore R."/>
        </authorList>
    </citation>
    <scope>NUCLEOTIDE SEQUENCE [LARGE SCALE GENOMIC DNA]</scope>
    <source>
        <strain evidence="1">P6</strain>
    </source>
</reference>
<protein>
    <submittedName>
        <fullName evidence="1">Uncharacterized protein</fullName>
    </submittedName>
</protein>
<name>A0ACC0WHR6_9STRA</name>
<keyword evidence="2" id="KW-1185">Reference proteome</keyword>
<comment type="caution">
    <text evidence="1">The sequence shown here is derived from an EMBL/GenBank/DDBJ whole genome shotgun (WGS) entry which is preliminary data.</text>
</comment>